<dbReference type="Gene3D" id="1.20.1250.20">
    <property type="entry name" value="MFS general substrate transporter like domains"/>
    <property type="match status" value="1"/>
</dbReference>
<dbReference type="EMBL" id="JAVHNQ010000013">
    <property type="protein sequence ID" value="KAK6334068.1"/>
    <property type="molecule type" value="Genomic_DNA"/>
</dbReference>
<dbReference type="Pfam" id="PF07690">
    <property type="entry name" value="MFS_1"/>
    <property type="match status" value="1"/>
</dbReference>
<feature type="transmembrane region" description="Helical" evidence="7">
    <location>
        <begin position="153"/>
        <end position="175"/>
    </location>
</feature>
<dbReference type="InterPro" id="IPR020846">
    <property type="entry name" value="MFS_dom"/>
</dbReference>
<evidence type="ECO:0000313" key="10">
    <source>
        <dbReference type="Proteomes" id="UP001375240"/>
    </source>
</evidence>
<dbReference type="InterPro" id="IPR001958">
    <property type="entry name" value="Tet-R_TetA/multi-R_MdtG-like"/>
</dbReference>
<evidence type="ECO:0000256" key="5">
    <source>
        <dbReference type="ARBA" id="ARBA00022989"/>
    </source>
</evidence>
<keyword evidence="3" id="KW-0813">Transport</keyword>
<evidence type="ECO:0000256" key="7">
    <source>
        <dbReference type="SAM" id="Phobius"/>
    </source>
</evidence>
<sequence>MRFRSWKATRPKFVEFRSSRGFITFVVSFAGATDVFMYGLIVPVTPTALQTRLGFSDGNVQAWTSILLALFGGALLVSSPIVGYVADRTESRRWPYLCGLVGLGAATVLLCVGTNIGFWIAGRLFQGVAAATVWVVGNALLADTVGQDKVGEAIGYTVMASSIGTVAGPLLGGVVYQNGGYYAVFGLAFGLIGLDIILRLALIERKDSIKWLGPEIVPPVAEQEVTEQQHVMDNAATAKGSQGLPTADSCSHWVGQEYS</sequence>
<evidence type="ECO:0000256" key="4">
    <source>
        <dbReference type="ARBA" id="ARBA00022692"/>
    </source>
</evidence>
<feature type="transmembrane region" description="Helical" evidence="7">
    <location>
        <begin position="181"/>
        <end position="202"/>
    </location>
</feature>
<dbReference type="PRINTS" id="PR01035">
    <property type="entry name" value="TCRTETA"/>
</dbReference>
<dbReference type="InterPro" id="IPR036259">
    <property type="entry name" value="MFS_trans_sf"/>
</dbReference>
<feature type="transmembrane region" description="Helical" evidence="7">
    <location>
        <begin position="124"/>
        <end position="141"/>
    </location>
</feature>
<dbReference type="GO" id="GO:0022857">
    <property type="term" value="F:transmembrane transporter activity"/>
    <property type="evidence" value="ECO:0007669"/>
    <property type="project" value="InterPro"/>
</dbReference>
<comment type="similarity">
    <text evidence="2">Belongs to the major facilitator superfamily. Vesicular transporter family.</text>
</comment>
<evidence type="ECO:0000256" key="2">
    <source>
        <dbReference type="ARBA" id="ARBA00006829"/>
    </source>
</evidence>
<dbReference type="InterPro" id="IPR011701">
    <property type="entry name" value="MFS"/>
</dbReference>
<keyword evidence="10" id="KW-1185">Reference proteome</keyword>
<dbReference type="PROSITE" id="PS50850">
    <property type="entry name" value="MFS"/>
    <property type="match status" value="1"/>
</dbReference>
<keyword evidence="4 7" id="KW-0812">Transmembrane</keyword>
<dbReference type="InterPro" id="IPR050930">
    <property type="entry name" value="MFS_Vesicular_Transporter"/>
</dbReference>
<reference evidence="9 10" key="1">
    <citation type="submission" date="2019-10" db="EMBL/GenBank/DDBJ databases">
        <authorList>
            <person name="Palmer J.M."/>
        </authorList>
    </citation>
    <scope>NUCLEOTIDE SEQUENCE [LARGE SCALE GENOMIC DNA]</scope>
    <source>
        <strain evidence="9 10">TWF696</strain>
    </source>
</reference>
<evidence type="ECO:0000256" key="3">
    <source>
        <dbReference type="ARBA" id="ARBA00022448"/>
    </source>
</evidence>
<dbReference type="PANTHER" id="PTHR23506">
    <property type="entry name" value="GH10249P"/>
    <property type="match status" value="1"/>
</dbReference>
<dbReference type="AlphaFoldDB" id="A0AAV9U4J0"/>
<protein>
    <recommendedName>
        <fullName evidence="8">Major facilitator superfamily (MFS) profile domain-containing protein</fullName>
    </recommendedName>
</protein>
<feature type="domain" description="Major facilitator superfamily (MFS) profile" evidence="8">
    <location>
        <begin position="23"/>
        <end position="259"/>
    </location>
</feature>
<comment type="caution">
    <text evidence="9">The sequence shown here is derived from an EMBL/GenBank/DDBJ whole genome shotgun (WGS) entry which is preliminary data.</text>
</comment>
<name>A0AAV9U4J0_9PEZI</name>
<feature type="transmembrane region" description="Helical" evidence="7">
    <location>
        <begin position="97"/>
        <end position="118"/>
    </location>
</feature>
<evidence type="ECO:0000256" key="1">
    <source>
        <dbReference type="ARBA" id="ARBA00004141"/>
    </source>
</evidence>
<gene>
    <name evidence="9" type="ORF">TWF696_002570</name>
</gene>
<comment type="subcellular location">
    <subcellularLocation>
        <location evidence="1">Membrane</location>
        <topology evidence="1">Multi-pass membrane protein</topology>
    </subcellularLocation>
</comment>
<organism evidence="9 10">
    <name type="scientific">Orbilia brochopaga</name>
    <dbReference type="NCBI Taxonomy" id="3140254"/>
    <lineage>
        <taxon>Eukaryota</taxon>
        <taxon>Fungi</taxon>
        <taxon>Dikarya</taxon>
        <taxon>Ascomycota</taxon>
        <taxon>Pezizomycotina</taxon>
        <taxon>Orbiliomycetes</taxon>
        <taxon>Orbiliales</taxon>
        <taxon>Orbiliaceae</taxon>
        <taxon>Orbilia</taxon>
    </lineage>
</organism>
<evidence type="ECO:0000313" key="9">
    <source>
        <dbReference type="EMBL" id="KAK6334068.1"/>
    </source>
</evidence>
<proteinExistence type="inferred from homology"/>
<accession>A0AAV9U4J0</accession>
<feature type="transmembrane region" description="Helical" evidence="7">
    <location>
        <begin position="62"/>
        <end position="85"/>
    </location>
</feature>
<dbReference type="Proteomes" id="UP001375240">
    <property type="component" value="Unassembled WGS sequence"/>
</dbReference>
<evidence type="ECO:0000256" key="6">
    <source>
        <dbReference type="ARBA" id="ARBA00023136"/>
    </source>
</evidence>
<evidence type="ECO:0000259" key="8">
    <source>
        <dbReference type="PROSITE" id="PS50850"/>
    </source>
</evidence>
<keyword evidence="6 7" id="KW-0472">Membrane</keyword>
<dbReference type="SUPFAM" id="SSF103473">
    <property type="entry name" value="MFS general substrate transporter"/>
    <property type="match status" value="1"/>
</dbReference>
<dbReference type="PANTHER" id="PTHR23506:SF23">
    <property type="entry name" value="GH10249P"/>
    <property type="match status" value="1"/>
</dbReference>
<feature type="transmembrane region" description="Helical" evidence="7">
    <location>
        <begin position="21"/>
        <end position="42"/>
    </location>
</feature>
<dbReference type="GO" id="GO:0016020">
    <property type="term" value="C:membrane"/>
    <property type="evidence" value="ECO:0007669"/>
    <property type="project" value="UniProtKB-SubCell"/>
</dbReference>
<keyword evidence="5 7" id="KW-1133">Transmembrane helix</keyword>